<keyword evidence="5" id="KW-0808">Transferase</keyword>
<dbReference type="InterPro" id="IPR003594">
    <property type="entry name" value="HATPase_dom"/>
</dbReference>
<evidence type="ECO:0000256" key="13">
    <source>
        <dbReference type="SAM" id="Phobius"/>
    </source>
</evidence>
<proteinExistence type="predicted"/>
<evidence type="ECO:0000259" key="16">
    <source>
        <dbReference type="PROSITE" id="PS50885"/>
    </source>
</evidence>
<evidence type="ECO:0000259" key="14">
    <source>
        <dbReference type="PROSITE" id="PS50109"/>
    </source>
</evidence>
<protein>
    <recommendedName>
        <fullName evidence="3">histidine kinase</fullName>
        <ecNumber evidence="3">2.7.13.3</ecNumber>
    </recommendedName>
</protein>
<dbReference type="InterPro" id="IPR000014">
    <property type="entry name" value="PAS"/>
</dbReference>
<evidence type="ECO:0000256" key="5">
    <source>
        <dbReference type="ARBA" id="ARBA00022679"/>
    </source>
</evidence>
<dbReference type="InterPro" id="IPR003660">
    <property type="entry name" value="HAMP_dom"/>
</dbReference>
<evidence type="ECO:0000256" key="11">
    <source>
        <dbReference type="ARBA" id="ARBA00023012"/>
    </source>
</evidence>
<evidence type="ECO:0000256" key="2">
    <source>
        <dbReference type="ARBA" id="ARBA00004141"/>
    </source>
</evidence>
<dbReference type="CDD" id="cd00130">
    <property type="entry name" value="PAS"/>
    <property type="match status" value="1"/>
</dbReference>
<feature type="domain" description="PAS" evidence="15">
    <location>
        <begin position="363"/>
        <end position="411"/>
    </location>
</feature>
<dbReference type="OrthoDB" id="1931120at2"/>
<keyword evidence="7" id="KW-0547">Nucleotide-binding</keyword>
<dbReference type="Gene3D" id="3.30.565.10">
    <property type="entry name" value="Histidine kinase-like ATPase, C-terminal domain"/>
    <property type="match status" value="1"/>
</dbReference>
<keyword evidence="4" id="KW-0597">Phosphoprotein</keyword>
<dbReference type="PROSITE" id="PS50109">
    <property type="entry name" value="HIS_KIN"/>
    <property type="match status" value="1"/>
</dbReference>
<dbReference type="GO" id="GO:0000155">
    <property type="term" value="F:phosphorelay sensor kinase activity"/>
    <property type="evidence" value="ECO:0007669"/>
    <property type="project" value="InterPro"/>
</dbReference>
<sequence>MSFTVSQIRTGLNISVTIAFFGTLLGSLLMIAEALRNSEHFEHLYSILLLINAGALFGLLTLVSLNVHALLRQVYKGRAGARLTMRLVSLMVILSTVPVLIVYYFSLEFVNQRLDNWFNVNIEIALELSRAALNDRLSEAFKQANAIANEITLLEDNVLAIQLNELRNQSGALELTLLATNGQIIASSSADTSQLLPHRLDENLLLQFKRRSDYISSEPLLEQGLIRVILKLGQDHQDRILYALFFMTDRVRELARNVEAYKERAYLHQPFKLSLNLVLSLVLLLSLFGAVWMALFAARRFVEPLSHLAEGTQAVAEGNYEKQLPVSQLDELGFLVQSFNEMTKKIAQARNEVESSQQLAESQRIYLETVLEHLSSGVIAFDHQHCLRTANAAADQILGLPLTQLLSNTLIQLQNDYPMLCSLCTAIQPYLKNHAQNWREEMTFFGNTGRKILICRGTRLQLSSTAGYQEGYVVVFDDVTALVTAQRAAAWSEVARRLAHEIKNPLTPIQLSAERLRHKYLPRLSASEADILDRMTHTIIQQVEAMKEMVNAFADYAKTPVMQRRTFDLNELIREVLDLYHHIPIPMTTQLAEIPLIWADRGHLRQVLHNLLKNALEVPANDNAITITTRYLTESSFECIELRIQDQGPGIPAELQEQVFEPYFTTKSKGTGLGLAIVKKIIEEQGGIVWIENHPGACIIIRLPLGTEVLPVN</sequence>
<dbReference type="InterPro" id="IPR003661">
    <property type="entry name" value="HisK_dim/P_dom"/>
</dbReference>
<dbReference type="CDD" id="cd06225">
    <property type="entry name" value="HAMP"/>
    <property type="match status" value="1"/>
</dbReference>
<dbReference type="InterPro" id="IPR004358">
    <property type="entry name" value="Sig_transdc_His_kin-like_C"/>
</dbReference>
<dbReference type="SMART" id="SM00304">
    <property type="entry name" value="HAMP"/>
    <property type="match status" value="1"/>
</dbReference>
<dbReference type="GO" id="GO:0016020">
    <property type="term" value="C:membrane"/>
    <property type="evidence" value="ECO:0007669"/>
    <property type="project" value="UniProtKB-SubCell"/>
</dbReference>
<dbReference type="PIRSF" id="PIRSF037532">
    <property type="entry name" value="STHK_NtrY"/>
    <property type="match status" value="1"/>
</dbReference>
<dbReference type="SUPFAM" id="SSF47384">
    <property type="entry name" value="Homodimeric domain of signal transducing histidine kinase"/>
    <property type="match status" value="1"/>
</dbReference>
<dbReference type="CDD" id="cd00082">
    <property type="entry name" value="HisKA"/>
    <property type="match status" value="1"/>
</dbReference>
<dbReference type="PANTHER" id="PTHR42878:SF7">
    <property type="entry name" value="SENSOR HISTIDINE KINASE GLRK"/>
    <property type="match status" value="1"/>
</dbReference>
<feature type="transmembrane region" description="Helical" evidence="13">
    <location>
        <begin position="83"/>
        <end position="105"/>
    </location>
</feature>
<evidence type="ECO:0000256" key="4">
    <source>
        <dbReference type="ARBA" id="ARBA00022553"/>
    </source>
</evidence>
<accession>A0A090ALZ8</accession>
<evidence type="ECO:0000256" key="6">
    <source>
        <dbReference type="ARBA" id="ARBA00022692"/>
    </source>
</evidence>
<dbReference type="EC" id="2.7.13.3" evidence="3"/>
<dbReference type="Gene3D" id="3.30.450.20">
    <property type="entry name" value="PAS domain"/>
    <property type="match status" value="1"/>
</dbReference>
<evidence type="ECO:0000313" key="18">
    <source>
        <dbReference type="Proteomes" id="UP000031623"/>
    </source>
</evidence>
<feature type="transmembrane region" description="Helical" evidence="13">
    <location>
        <begin position="44"/>
        <end position="71"/>
    </location>
</feature>
<dbReference type="PRINTS" id="PR00344">
    <property type="entry name" value="BCTRLSENSOR"/>
</dbReference>
<dbReference type="STRING" id="40754.THII_2580"/>
<dbReference type="GO" id="GO:0005524">
    <property type="term" value="F:ATP binding"/>
    <property type="evidence" value="ECO:0007669"/>
    <property type="project" value="UniProtKB-KW"/>
</dbReference>
<comment type="catalytic activity">
    <reaction evidence="1">
        <text>ATP + protein L-histidine = ADP + protein N-phospho-L-histidine.</text>
        <dbReference type="EC" id="2.7.13.3"/>
    </reaction>
</comment>
<dbReference type="KEGG" id="tig:THII_2580"/>
<keyword evidence="9" id="KW-0067">ATP-binding</keyword>
<evidence type="ECO:0000256" key="10">
    <source>
        <dbReference type="ARBA" id="ARBA00022989"/>
    </source>
</evidence>
<organism evidence="17 18">
    <name type="scientific">Thioploca ingrica</name>
    <dbReference type="NCBI Taxonomy" id="40754"/>
    <lineage>
        <taxon>Bacteria</taxon>
        <taxon>Pseudomonadati</taxon>
        <taxon>Pseudomonadota</taxon>
        <taxon>Gammaproteobacteria</taxon>
        <taxon>Thiotrichales</taxon>
        <taxon>Thiotrichaceae</taxon>
        <taxon>Thioploca</taxon>
    </lineage>
</organism>
<dbReference type="InterPro" id="IPR035965">
    <property type="entry name" value="PAS-like_dom_sf"/>
</dbReference>
<dbReference type="InterPro" id="IPR050351">
    <property type="entry name" value="BphY/WalK/GraS-like"/>
</dbReference>
<keyword evidence="11" id="KW-0902">Two-component regulatory system</keyword>
<evidence type="ECO:0000256" key="7">
    <source>
        <dbReference type="ARBA" id="ARBA00022741"/>
    </source>
</evidence>
<dbReference type="AlphaFoldDB" id="A0A090ALZ8"/>
<evidence type="ECO:0000256" key="3">
    <source>
        <dbReference type="ARBA" id="ARBA00012438"/>
    </source>
</evidence>
<dbReference type="EMBL" id="AP014633">
    <property type="protein sequence ID" value="BAP56877.1"/>
    <property type="molecule type" value="Genomic_DNA"/>
</dbReference>
<dbReference type="PROSITE" id="PS50112">
    <property type="entry name" value="PAS"/>
    <property type="match status" value="1"/>
</dbReference>
<evidence type="ECO:0000256" key="9">
    <source>
        <dbReference type="ARBA" id="ARBA00022840"/>
    </source>
</evidence>
<dbReference type="InterPro" id="IPR036890">
    <property type="entry name" value="HATPase_C_sf"/>
</dbReference>
<name>A0A090ALZ8_9GAMM</name>
<keyword evidence="18" id="KW-1185">Reference proteome</keyword>
<dbReference type="SMART" id="SM00387">
    <property type="entry name" value="HATPase_c"/>
    <property type="match status" value="1"/>
</dbReference>
<keyword evidence="8 17" id="KW-0418">Kinase</keyword>
<dbReference type="Pfam" id="PF02518">
    <property type="entry name" value="HATPase_c"/>
    <property type="match status" value="1"/>
</dbReference>
<dbReference type="GO" id="GO:0007234">
    <property type="term" value="P:osmosensory signaling via phosphorelay pathway"/>
    <property type="evidence" value="ECO:0007669"/>
    <property type="project" value="TreeGrafter"/>
</dbReference>
<dbReference type="SMART" id="SM00388">
    <property type="entry name" value="HisKA"/>
    <property type="match status" value="1"/>
</dbReference>
<keyword evidence="10 13" id="KW-1133">Transmembrane helix</keyword>
<dbReference type="Proteomes" id="UP000031623">
    <property type="component" value="Chromosome"/>
</dbReference>
<dbReference type="InterPro" id="IPR017232">
    <property type="entry name" value="NtrY"/>
</dbReference>
<dbReference type="HOGENOM" id="CLU_019564_0_0_6"/>
<evidence type="ECO:0000256" key="12">
    <source>
        <dbReference type="ARBA" id="ARBA00023136"/>
    </source>
</evidence>
<feature type="transmembrane region" description="Helical" evidence="13">
    <location>
        <begin position="277"/>
        <end position="298"/>
    </location>
</feature>
<dbReference type="PROSITE" id="PS50885">
    <property type="entry name" value="HAMP"/>
    <property type="match status" value="1"/>
</dbReference>
<dbReference type="InterPro" id="IPR036097">
    <property type="entry name" value="HisK_dim/P_sf"/>
</dbReference>
<feature type="transmembrane region" description="Helical" evidence="13">
    <location>
        <begin position="12"/>
        <end position="32"/>
    </location>
</feature>
<feature type="domain" description="HAMP" evidence="16">
    <location>
        <begin position="299"/>
        <end position="351"/>
    </location>
</feature>
<evidence type="ECO:0000313" key="17">
    <source>
        <dbReference type="EMBL" id="BAP56877.1"/>
    </source>
</evidence>
<dbReference type="SUPFAM" id="SSF55874">
    <property type="entry name" value="ATPase domain of HSP90 chaperone/DNA topoisomerase II/histidine kinase"/>
    <property type="match status" value="1"/>
</dbReference>
<dbReference type="GO" id="GO:0000156">
    <property type="term" value="F:phosphorelay response regulator activity"/>
    <property type="evidence" value="ECO:0007669"/>
    <property type="project" value="TreeGrafter"/>
</dbReference>
<comment type="subcellular location">
    <subcellularLocation>
        <location evidence="2">Membrane</location>
        <topology evidence="2">Multi-pass membrane protein</topology>
    </subcellularLocation>
</comment>
<evidence type="ECO:0000256" key="1">
    <source>
        <dbReference type="ARBA" id="ARBA00000085"/>
    </source>
</evidence>
<dbReference type="Gene3D" id="1.10.287.130">
    <property type="match status" value="1"/>
</dbReference>
<dbReference type="InterPro" id="IPR005467">
    <property type="entry name" value="His_kinase_dom"/>
</dbReference>
<keyword evidence="12 13" id="KW-0472">Membrane</keyword>
<dbReference type="GO" id="GO:0030295">
    <property type="term" value="F:protein kinase activator activity"/>
    <property type="evidence" value="ECO:0007669"/>
    <property type="project" value="TreeGrafter"/>
</dbReference>
<keyword evidence="6 13" id="KW-0812">Transmembrane</keyword>
<gene>
    <name evidence="17" type="ORF">THII_2580</name>
</gene>
<dbReference type="SUPFAM" id="SSF158472">
    <property type="entry name" value="HAMP domain-like"/>
    <property type="match status" value="1"/>
</dbReference>
<evidence type="ECO:0000256" key="8">
    <source>
        <dbReference type="ARBA" id="ARBA00022777"/>
    </source>
</evidence>
<evidence type="ECO:0000259" key="15">
    <source>
        <dbReference type="PROSITE" id="PS50112"/>
    </source>
</evidence>
<dbReference type="Pfam" id="PF00512">
    <property type="entry name" value="HisKA"/>
    <property type="match status" value="1"/>
</dbReference>
<dbReference type="PANTHER" id="PTHR42878">
    <property type="entry name" value="TWO-COMPONENT HISTIDINE KINASE"/>
    <property type="match status" value="1"/>
</dbReference>
<dbReference type="Pfam" id="PF00672">
    <property type="entry name" value="HAMP"/>
    <property type="match status" value="1"/>
</dbReference>
<feature type="domain" description="Histidine kinase" evidence="14">
    <location>
        <begin position="497"/>
        <end position="707"/>
    </location>
</feature>
<dbReference type="SUPFAM" id="SSF55785">
    <property type="entry name" value="PYP-like sensor domain (PAS domain)"/>
    <property type="match status" value="1"/>
</dbReference>
<dbReference type="Gene3D" id="6.10.340.10">
    <property type="match status" value="1"/>
</dbReference>
<reference evidence="17 18" key="1">
    <citation type="journal article" date="2014" name="ISME J.">
        <title>Ecophysiology of Thioploca ingrica as revealed by the complete genome sequence supplemented with proteomic evidence.</title>
        <authorList>
            <person name="Kojima H."/>
            <person name="Ogura Y."/>
            <person name="Yamamoto N."/>
            <person name="Togashi T."/>
            <person name="Mori H."/>
            <person name="Watanabe T."/>
            <person name="Nemoto F."/>
            <person name="Kurokawa K."/>
            <person name="Hayashi T."/>
            <person name="Fukui M."/>
        </authorList>
    </citation>
    <scope>NUCLEOTIDE SEQUENCE [LARGE SCALE GENOMIC DNA]</scope>
</reference>